<accession>A0A3R7D2B6</accession>
<dbReference type="AlphaFoldDB" id="A0A3R7D2B6"/>
<evidence type="ECO:0000313" key="2">
    <source>
        <dbReference type="Proteomes" id="UP000286415"/>
    </source>
</evidence>
<protein>
    <submittedName>
        <fullName evidence="1">Uncharacterized protein</fullName>
    </submittedName>
</protein>
<sequence length="314" mass="35161">MLGCYKYSARDIRIEKSSNPPFRPLLRKHMTRACCLSNPSYKVPEAEHQQKAAALNRFCNTPKSLKPLIGPKTFFNSSATTANGYADGLLTDRSPPQSGAAVETIVQHCLRTGLRHSGMTSILLAGCSTPFYRSSDWPYRWATRAKTSCSCARCYRSVTKKRLTIRMFTYVSGTCGKICTGNMVTGRSVYVLWHEQEFRRPSSWWGAGEKDCLQSSASSKYNVVKKQHELCNGDARAISVDDCLSQLCITSPWTIQCQQVTLASTPSLSGLLSVSALSSKQVNKLLLLSHWTRLELTCTVFQKQESRMQERWLS</sequence>
<reference evidence="1 2" key="1">
    <citation type="journal article" date="2018" name="Biotechnol. Adv.">
        <title>Improved genomic resources and new bioinformatic workflow for the carcinogenic parasite Clonorchis sinensis: Biotechnological implications.</title>
        <authorList>
            <person name="Wang D."/>
            <person name="Korhonen P.K."/>
            <person name="Gasser R.B."/>
            <person name="Young N.D."/>
        </authorList>
    </citation>
    <scope>NUCLEOTIDE SEQUENCE [LARGE SCALE GENOMIC DNA]</scope>
    <source>
        <strain evidence="1">Cs-k2</strain>
    </source>
</reference>
<proteinExistence type="predicted"/>
<reference evidence="1 2" key="2">
    <citation type="journal article" date="2021" name="Genomics">
        <title>High-quality reference genome for Clonorchis sinensis.</title>
        <authorList>
            <person name="Young N.D."/>
            <person name="Stroehlein A.J."/>
            <person name="Kinkar L."/>
            <person name="Wang T."/>
            <person name="Sohn W.M."/>
            <person name="Chang B.C.H."/>
            <person name="Kaur P."/>
            <person name="Weisz D."/>
            <person name="Dudchenko O."/>
            <person name="Aiden E.L."/>
            <person name="Korhonen P.K."/>
            <person name="Gasser R.B."/>
        </authorList>
    </citation>
    <scope>NUCLEOTIDE SEQUENCE [LARGE SCALE GENOMIC DNA]</scope>
    <source>
        <strain evidence="1">Cs-k2</strain>
    </source>
</reference>
<name>A0A3R7D2B6_CLOSI</name>
<dbReference type="InParanoid" id="A0A3R7D2B6"/>
<dbReference type="Proteomes" id="UP000286415">
    <property type="component" value="Unassembled WGS sequence"/>
</dbReference>
<keyword evidence="2" id="KW-1185">Reference proteome</keyword>
<gene>
    <name evidence="1" type="ORF">CSKR_111886</name>
</gene>
<comment type="caution">
    <text evidence="1">The sequence shown here is derived from an EMBL/GenBank/DDBJ whole genome shotgun (WGS) entry which is preliminary data.</text>
</comment>
<dbReference type="EMBL" id="NIRI02000056">
    <property type="protein sequence ID" value="KAG5444060.1"/>
    <property type="molecule type" value="Genomic_DNA"/>
</dbReference>
<organism evidence="1 2">
    <name type="scientific">Clonorchis sinensis</name>
    <name type="common">Chinese liver fluke</name>
    <dbReference type="NCBI Taxonomy" id="79923"/>
    <lineage>
        <taxon>Eukaryota</taxon>
        <taxon>Metazoa</taxon>
        <taxon>Spiralia</taxon>
        <taxon>Lophotrochozoa</taxon>
        <taxon>Platyhelminthes</taxon>
        <taxon>Trematoda</taxon>
        <taxon>Digenea</taxon>
        <taxon>Opisthorchiida</taxon>
        <taxon>Opisthorchiata</taxon>
        <taxon>Opisthorchiidae</taxon>
        <taxon>Clonorchis</taxon>
    </lineage>
</organism>
<evidence type="ECO:0000313" key="1">
    <source>
        <dbReference type="EMBL" id="KAG5444060.1"/>
    </source>
</evidence>